<dbReference type="PIRSF" id="PIRSF034110">
    <property type="entry name" value="DUF1203"/>
    <property type="match status" value="1"/>
</dbReference>
<dbReference type="Proteomes" id="UP001379533">
    <property type="component" value="Chromosome"/>
</dbReference>
<organism evidence="1 2">
    <name type="scientific">Pendulispora brunnea</name>
    <dbReference type="NCBI Taxonomy" id="2905690"/>
    <lineage>
        <taxon>Bacteria</taxon>
        <taxon>Pseudomonadati</taxon>
        <taxon>Myxococcota</taxon>
        <taxon>Myxococcia</taxon>
        <taxon>Myxococcales</taxon>
        <taxon>Sorangiineae</taxon>
        <taxon>Pendulisporaceae</taxon>
        <taxon>Pendulispora</taxon>
    </lineage>
</organism>
<evidence type="ECO:0000313" key="1">
    <source>
        <dbReference type="EMBL" id="WXA93277.1"/>
    </source>
</evidence>
<keyword evidence="2" id="KW-1185">Reference proteome</keyword>
<gene>
    <name evidence="1" type="ORF">LZC95_43345</name>
</gene>
<sequence length="154" mass="17270">MSYRICGLPAEQFAHLFSLSAEELAGRGVVRVIADGGSGYPCRISLTDAEPGQAVLLTHYEHHPVDSPFRSSYAIYVREGETMYDEIDRIPEQLRKRLLSVRAFDRRSMLLDADVIDGPELEGAIARFLSQARVSYLHVHYAKPGCYAARIERA</sequence>
<name>A0ABZ2K7N8_9BACT</name>
<reference evidence="1 2" key="1">
    <citation type="submission" date="2021-12" db="EMBL/GenBank/DDBJ databases">
        <title>Discovery of the Pendulisporaceae a myxobacterial family with distinct sporulation behavior and unique specialized metabolism.</title>
        <authorList>
            <person name="Garcia R."/>
            <person name="Popoff A."/>
            <person name="Bader C.D."/>
            <person name="Loehr J."/>
            <person name="Walesch S."/>
            <person name="Walt C."/>
            <person name="Boldt J."/>
            <person name="Bunk B."/>
            <person name="Haeckl F.J.F.P.J."/>
            <person name="Gunesch A.P."/>
            <person name="Birkelbach J."/>
            <person name="Nuebel U."/>
            <person name="Pietschmann T."/>
            <person name="Bach T."/>
            <person name="Mueller R."/>
        </authorList>
    </citation>
    <scope>NUCLEOTIDE SEQUENCE [LARGE SCALE GENOMIC DNA]</scope>
    <source>
        <strain evidence="1 2">MSr12523</strain>
    </source>
</reference>
<protein>
    <submittedName>
        <fullName evidence="1">DUF1203 domain-containing protein</fullName>
    </submittedName>
</protein>
<dbReference type="InterPro" id="IPR009593">
    <property type="entry name" value="DUF1203"/>
</dbReference>
<accession>A0ABZ2K7N8</accession>
<dbReference type="EMBL" id="CP089982">
    <property type="protein sequence ID" value="WXA93277.1"/>
    <property type="molecule type" value="Genomic_DNA"/>
</dbReference>
<dbReference type="RefSeq" id="WP_394843877.1">
    <property type="nucleotide sequence ID" value="NZ_CP089982.1"/>
</dbReference>
<evidence type="ECO:0000313" key="2">
    <source>
        <dbReference type="Proteomes" id="UP001379533"/>
    </source>
</evidence>
<dbReference type="Pfam" id="PF06718">
    <property type="entry name" value="DUF1203"/>
    <property type="match status" value="1"/>
</dbReference>
<proteinExistence type="predicted"/>